<accession>A0ACC2J7K0</accession>
<sequence length="260" mass="29055">MEVEVEAVGSDHAGESHFDLVAVHGLYSSSTETWGSSGSVTWLTEQMTAKRFKGRVLLYSYHGNDITRGRLSTRQAVQQEALRLLGQVAESRKDQDPPLPLVFVAVDFGGIIVKEALIQASMNGSEFASIRACTRILAFIGCPHRWRDIDDLESKITKFILSKDSDTFMPRQARALANTTTLVNNIFLQSQMLIRATVVNAYSTAPITTGFFDQFTATLDIPMELRYGSDKSSIDLKKDDSREPFFNTLQRGLYRVTKCK</sequence>
<dbReference type="Proteomes" id="UP001153332">
    <property type="component" value="Unassembled WGS sequence"/>
</dbReference>
<reference evidence="1" key="1">
    <citation type="submission" date="2022-12" db="EMBL/GenBank/DDBJ databases">
        <title>Genome Sequence of Lasiodiplodia mahajangana.</title>
        <authorList>
            <person name="Buettner E."/>
        </authorList>
    </citation>
    <scope>NUCLEOTIDE SEQUENCE</scope>
    <source>
        <strain evidence="1">VT137</strain>
    </source>
</reference>
<evidence type="ECO:0000313" key="1">
    <source>
        <dbReference type="EMBL" id="KAJ8123486.1"/>
    </source>
</evidence>
<comment type="caution">
    <text evidence="1">The sequence shown here is derived from an EMBL/GenBank/DDBJ whole genome shotgun (WGS) entry which is preliminary data.</text>
</comment>
<protein>
    <submittedName>
        <fullName evidence="1">Uncharacterized protein</fullName>
    </submittedName>
</protein>
<name>A0ACC2J7K0_9PEZI</name>
<proteinExistence type="predicted"/>
<organism evidence="1 2">
    <name type="scientific">Lasiodiplodia mahajangana</name>
    <dbReference type="NCBI Taxonomy" id="1108764"/>
    <lineage>
        <taxon>Eukaryota</taxon>
        <taxon>Fungi</taxon>
        <taxon>Dikarya</taxon>
        <taxon>Ascomycota</taxon>
        <taxon>Pezizomycotina</taxon>
        <taxon>Dothideomycetes</taxon>
        <taxon>Dothideomycetes incertae sedis</taxon>
        <taxon>Botryosphaeriales</taxon>
        <taxon>Botryosphaeriaceae</taxon>
        <taxon>Lasiodiplodia</taxon>
    </lineage>
</organism>
<evidence type="ECO:0000313" key="2">
    <source>
        <dbReference type="Proteomes" id="UP001153332"/>
    </source>
</evidence>
<keyword evidence="2" id="KW-1185">Reference proteome</keyword>
<gene>
    <name evidence="1" type="ORF">O1611_g9577</name>
</gene>
<dbReference type="EMBL" id="JAPUUL010003333">
    <property type="protein sequence ID" value="KAJ8123486.1"/>
    <property type="molecule type" value="Genomic_DNA"/>
</dbReference>